<dbReference type="AlphaFoldDB" id="A0A6A6PAQ9"/>
<sequence length="276" mass="30438">MKVGRISAGRERRLILRPARNNVVRYFGDKERSKNEEGPGKKLGRRASFLRGFRGQKAPWHRELDIPGLLPSKTDVWGQESRSTLDGRMAMGSTHWLAREVMGRDSWAQEAASSLSRGATSLGESAGNTCWMANPRYGVPASRPPSRRSSPQLPPPCPPPDPLPENPWMPCSSSPHPPVRQLRQTPMAIILPRGRMQASPPQALQCSGTQQREQSKADHLFRAVYDGVGTTPSPPSHPRPERSGSGGSIDNIPQLNAQEEREATTKSLFRPTHAQP</sequence>
<reference evidence="2" key="1">
    <citation type="journal article" date="2020" name="Stud. Mycol.">
        <title>101 Dothideomycetes genomes: a test case for predicting lifestyles and emergence of pathogens.</title>
        <authorList>
            <person name="Haridas S."/>
            <person name="Albert R."/>
            <person name="Binder M."/>
            <person name="Bloem J."/>
            <person name="Labutti K."/>
            <person name="Salamov A."/>
            <person name="Andreopoulos B."/>
            <person name="Baker S."/>
            <person name="Barry K."/>
            <person name="Bills G."/>
            <person name="Bluhm B."/>
            <person name="Cannon C."/>
            <person name="Castanera R."/>
            <person name="Culley D."/>
            <person name="Daum C."/>
            <person name="Ezra D."/>
            <person name="Gonzalez J."/>
            <person name="Henrissat B."/>
            <person name="Kuo A."/>
            <person name="Liang C."/>
            <person name="Lipzen A."/>
            <person name="Lutzoni F."/>
            <person name="Magnuson J."/>
            <person name="Mondo S."/>
            <person name="Nolan M."/>
            <person name="Ohm R."/>
            <person name="Pangilinan J."/>
            <person name="Park H.-J."/>
            <person name="Ramirez L."/>
            <person name="Alfaro M."/>
            <person name="Sun H."/>
            <person name="Tritt A."/>
            <person name="Yoshinaga Y."/>
            <person name="Zwiers L.-H."/>
            <person name="Turgeon B."/>
            <person name="Goodwin S."/>
            <person name="Spatafora J."/>
            <person name="Crous P."/>
            <person name="Grigoriev I."/>
        </authorList>
    </citation>
    <scope>NUCLEOTIDE SEQUENCE</scope>
    <source>
        <strain evidence="2">ATCC 16933</strain>
    </source>
</reference>
<proteinExistence type="predicted"/>
<evidence type="ECO:0000256" key="1">
    <source>
        <dbReference type="SAM" id="MobiDB-lite"/>
    </source>
</evidence>
<gene>
    <name evidence="2" type="ORF">BDY21DRAFT_137128</name>
</gene>
<feature type="region of interest" description="Disordered" evidence="1">
    <location>
        <begin position="196"/>
        <end position="276"/>
    </location>
</feature>
<feature type="compositionally biased region" description="Polar residues" evidence="1">
    <location>
        <begin position="199"/>
        <end position="212"/>
    </location>
</feature>
<evidence type="ECO:0000313" key="3">
    <source>
        <dbReference type="Proteomes" id="UP000799766"/>
    </source>
</evidence>
<evidence type="ECO:0000313" key="2">
    <source>
        <dbReference type="EMBL" id="KAF2461006.1"/>
    </source>
</evidence>
<feature type="compositionally biased region" description="Pro residues" evidence="1">
    <location>
        <begin position="152"/>
        <end position="167"/>
    </location>
</feature>
<name>A0A6A6PAQ9_9PEZI</name>
<dbReference type="Proteomes" id="UP000799766">
    <property type="component" value="Unassembled WGS sequence"/>
</dbReference>
<protein>
    <submittedName>
        <fullName evidence="2">Uncharacterized protein</fullName>
    </submittedName>
</protein>
<accession>A0A6A6PAQ9</accession>
<keyword evidence="3" id="KW-1185">Reference proteome</keyword>
<dbReference type="EMBL" id="MU001672">
    <property type="protein sequence ID" value="KAF2461006.1"/>
    <property type="molecule type" value="Genomic_DNA"/>
</dbReference>
<organism evidence="2 3">
    <name type="scientific">Lineolata rhizophorae</name>
    <dbReference type="NCBI Taxonomy" id="578093"/>
    <lineage>
        <taxon>Eukaryota</taxon>
        <taxon>Fungi</taxon>
        <taxon>Dikarya</taxon>
        <taxon>Ascomycota</taxon>
        <taxon>Pezizomycotina</taxon>
        <taxon>Dothideomycetes</taxon>
        <taxon>Dothideomycetes incertae sedis</taxon>
        <taxon>Lineolatales</taxon>
        <taxon>Lineolataceae</taxon>
        <taxon>Lineolata</taxon>
    </lineage>
</organism>
<feature type="region of interest" description="Disordered" evidence="1">
    <location>
        <begin position="137"/>
        <end position="180"/>
    </location>
</feature>